<dbReference type="Proteomes" id="UP001178507">
    <property type="component" value="Unassembled WGS sequence"/>
</dbReference>
<dbReference type="PROSITE" id="PS50280">
    <property type="entry name" value="SET"/>
    <property type="match status" value="1"/>
</dbReference>
<dbReference type="SUPFAM" id="SSF82199">
    <property type="entry name" value="SET domain"/>
    <property type="match status" value="1"/>
</dbReference>
<evidence type="ECO:0000313" key="2">
    <source>
        <dbReference type="EMBL" id="CAJ1375625.1"/>
    </source>
</evidence>
<dbReference type="Pfam" id="PF00856">
    <property type="entry name" value="SET"/>
    <property type="match status" value="1"/>
</dbReference>
<dbReference type="AlphaFoldDB" id="A0AA36HVM3"/>
<organism evidence="2 3">
    <name type="scientific">Effrenium voratum</name>
    <dbReference type="NCBI Taxonomy" id="2562239"/>
    <lineage>
        <taxon>Eukaryota</taxon>
        <taxon>Sar</taxon>
        <taxon>Alveolata</taxon>
        <taxon>Dinophyceae</taxon>
        <taxon>Suessiales</taxon>
        <taxon>Symbiodiniaceae</taxon>
        <taxon>Effrenium</taxon>
    </lineage>
</organism>
<dbReference type="PANTHER" id="PTHR12197">
    <property type="entry name" value="HISTONE-LYSINE N-METHYLTRANSFERASE SMYD"/>
    <property type="match status" value="1"/>
</dbReference>
<reference evidence="2" key="1">
    <citation type="submission" date="2023-08" db="EMBL/GenBank/DDBJ databases">
        <authorList>
            <person name="Chen Y."/>
            <person name="Shah S."/>
            <person name="Dougan E. K."/>
            <person name="Thang M."/>
            <person name="Chan C."/>
        </authorList>
    </citation>
    <scope>NUCLEOTIDE SEQUENCE</scope>
</reference>
<protein>
    <recommendedName>
        <fullName evidence="1">SET domain-containing protein</fullName>
    </recommendedName>
</protein>
<name>A0AA36HVM3_9DINO</name>
<dbReference type="InterPro" id="IPR050869">
    <property type="entry name" value="H3K4_H4K5_MeTrfase"/>
</dbReference>
<dbReference type="InterPro" id="IPR046341">
    <property type="entry name" value="SET_dom_sf"/>
</dbReference>
<keyword evidence="3" id="KW-1185">Reference proteome</keyword>
<dbReference type="EMBL" id="CAUJNA010000334">
    <property type="protein sequence ID" value="CAJ1375625.1"/>
    <property type="molecule type" value="Genomic_DNA"/>
</dbReference>
<evidence type="ECO:0000259" key="1">
    <source>
        <dbReference type="PROSITE" id="PS50280"/>
    </source>
</evidence>
<proteinExistence type="predicted"/>
<comment type="caution">
    <text evidence="2">The sequence shown here is derived from an EMBL/GenBank/DDBJ whole genome shotgun (WGS) entry which is preliminary data.</text>
</comment>
<dbReference type="SMART" id="SM00317">
    <property type="entry name" value="SET"/>
    <property type="match status" value="1"/>
</dbReference>
<evidence type="ECO:0000313" key="3">
    <source>
        <dbReference type="Proteomes" id="UP001178507"/>
    </source>
</evidence>
<dbReference type="CDD" id="cd20071">
    <property type="entry name" value="SET_SMYD"/>
    <property type="match status" value="1"/>
</dbReference>
<dbReference type="Gene3D" id="2.170.270.10">
    <property type="entry name" value="SET domain"/>
    <property type="match status" value="1"/>
</dbReference>
<accession>A0AA36HVM3</accession>
<feature type="domain" description="SET" evidence="1">
    <location>
        <begin position="63"/>
        <end position="258"/>
    </location>
</feature>
<gene>
    <name evidence="2" type="ORF">EVOR1521_LOCUS4855</name>
</gene>
<sequence length="693" mass="76944">MSAVMSAFMPRPSAQGCAANGVQWSAALAQCQYRWPSRHRKQPADAGTDFEADLASLERILPPQLAISESSMHGYGIHARKSFEPGRDIAVEHAFIWAAFGKKGLKRKTSFNALELFPHDTSDIEAKQSAVTLTLAVLQRMTQHVELLQTWFRVCCKGPQTWRCLPATKLALERRLRHAREILAKTSVNFQITDEEFISLDLQRIGAGLGPATVVPFCFALLNHSCCPNAKLIYRGSEGSLTCTRAIEAGEEIFISYINEVDEVLSRRHHLLELHGVKCLCPRCATNFATGDCWVNSWVCPCCKSPIEDHAVQCLCGAVVTCRDRQERRQREQAVWAALTQATCYVVKLASARKVDGAWVNMALRYVSQAQWEFAALRPSGSQARVKAWAQLRSYFGGPDLCLDSSLDVAKFWRQIEMDFVKELAQQHEAISAESTRKDLSIGDARWARRLVAALRLYELTSDTLRLVRVGPRSDGGFVMLDTGQPIKHFLSYGVGTNVDFEWELAMSGTKVHLFNHTVDSLPRQHPNFSFHQEALCAEELPGVGSTLAEGVQLLGTGPSALKCDVEGEEFRAILATDSEVLGRFDQLCLELHWLGRPRCGDAQVKAMALEKLNEQFVMLHAHGNSYADIVDVAGCEIPDMLEVLYVHRRLLGQSFRPSGAGLIAGELDTNRCPFVPDICLRGPPFAADVPHP</sequence>
<dbReference type="InterPro" id="IPR001214">
    <property type="entry name" value="SET_dom"/>
</dbReference>